<dbReference type="PROSITE" id="PS51635">
    <property type="entry name" value="PNPLA"/>
    <property type="match status" value="1"/>
</dbReference>
<dbReference type="Pfam" id="PF01734">
    <property type="entry name" value="Patatin"/>
    <property type="match status" value="1"/>
</dbReference>
<dbReference type="Proteomes" id="UP000315724">
    <property type="component" value="Chromosome"/>
</dbReference>
<dbReference type="EMBL" id="CP036267">
    <property type="protein sequence ID" value="QDT35176.1"/>
    <property type="molecule type" value="Genomic_DNA"/>
</dbReference>
<dbReference type="KEGG" id="tpol:Mal48_44520"/>
<feature type="short sequence motif" description="DGA/G" evidence="4">
    <location>
        <begin position="169"/>
        <end position="171"/>
    </location>
</feature>
<evidence type="ECO:0000256" key="1">
    <source>
        <dbReference type="ARBA" id="ARBA00022801"/>
    </source>
</evidence>
<dbReference type="InterPro" id="IPR002641">
    <property type="entry name" value="PNPLA_dom"/>
</dbReference>
<accession>A0A517QU68</accession>
<proteinExistence type="predicted"/>
<feature type="domain" description="PNPLA" evidence="5">
    <location>
        <begin position="5"/>
        <end position="182"/>
    </location>
</feature>
<evidence type="ECO:0000313" key="7">
    <source>
        <dbReference type="Proteomes" id="UP000315724"/>
    </source>
</evidence>
<gene>
    <name evidence="6" type="primary">rssA</name>
    <name evidence="6" type="ORF">Mal48_44520</name>
</gene>
<keyword evidence="1 4" id="KW-0378">Hydrolase</keyword>
<dbReference type="GO" id="GO:0016787">
    <property type="term" value="F:hydrolase activity"/>
    <property type="evidence" value="ECO:0007669"/>
    <property type="project" value="UniProtKB-UniRule"/>
</dbReference>
<dbReference type="SUPFAM" id="SSF52151">
    <property type="entry name" value="FabD/lysophospholipase-like"/>
    <property type="match status" value="1"/>
</dbReference>
<evidence type="ECO:0000256" key="3">
    <source>
        <dbReference type="ARBA" id="ARBA00023098"/>
    </source>
</evidence>
<dbReference type="RefSeq" id="WP_145204315.1">
    <property type="nucleotide sequence ID" value="NZ_CP036267.1"/>
</dbReference>
<evidence type="ECO:0000256" key="2">
    <source>
        <dbReference type="ARBA" id="ARBA00022963"/>
    </source>
</evidence>
<dbReference type="GO" id="GO:0016042">
    <property type="term" value="P:lipid catabolic process"/>
    <property type="evidence" value="ECO:0007669"/>
    <property type="project" value="UniProtKB-UniRule"/>
</dbReference>
<name>A0A517QU68_9PLAN</name>
<keyword evidence="3 4" id="KW-0443">Lipid metabolism</keyword>
<keyword evidence="2 4" id="KW-0442">Lipid degradation</keyword>
<dbReference type="InterPro" id="IPR016035">
    <property type="entry name" value="Acyl_Trfase/lysoPLipase"/>
</dbReference>
<dbReference type="OrthoDB" id="9770965at2"/>
<protein>
    <submittedName>
        <fullName evidence="6">NTE family protein RssA</fullName>
    </submittedName>
</protein>
<feature type="short sequence motif" description="GXSXG" evidence="4">
    <location>
        <begin position="36"/>
        <end position="40"/>
    </location>
</feature>
<dbReference type="PANTHER" id="PTHR14226">
    <property type="entry name" value="NEUROPATHY TARGET ESTERASE/SWISS CHEESE D.MELANOGASTER"/>
    <property type="match status" value="1"/>
</dbReference>
<organism evidence="6 7">
    <name type="scientific">Thalassoglobus polymorphus</name>
    <dbReference type="NCBI Taxonomy" id="2527994"/>
    <lineage>
        <taxon>Bacteria</taxon>
        <taxon>Pseudomonadati</taxon>
        <taxon>Planctomycetota</taxon>
        <taxon>Planctomycetia</taxon>
        <taxon>Planctomycetales</taxon>
        <taxon>Planctomycetaceae</taxon>
        <taxon>Thalassoglobus</taxon>
    </lineage>
</organism>
<evidence type="ECO:0000313" key="6">
    <source>
        <dbReference type="EMBL" id="QDT35176.1"/>
    </source>
</evidence>
<dbReference type="PANTHER" id="PTHR14226:SF76">
    <property type="entry name" value="NTE FAMILY PROTEIN RSSA"/>
    <property type="match status" value="1"/>
</dbReference>
<dbReference type="InterPro" id="IPR050301">
    <property type="entry name" value="NTE"/>
</dbReference>
<sequence length="275" mass="30437">MKIGLALGGGGARGLAHLAILQVFDEFGIRPHRIAGTSIGAIVGAAYASGTTASELQDAAHQLILSEDIPVSSWFSHDGPARHWLQLLSPSWGLQGLMDAERFLAEYQHLYQIDTFDDLKIPMQIVAADYWTRQQIVIDSGDVMTAVRASMAVPGLFAPVQHENYLLVDGGAVNPVPFDLLFNDCDFTIAVDIMGHRDLDHSEPPNLIECILGTFQIMQKSILEQKLLARRPDVYLSPEIYAVRVMEFNKISQITEQTQAACEQLREVLRSHLET</sequence>
<dbReference type="AlphaFoldDB" id="A0A517QU68"/>
<keyword evidence="7" id="KW-1185">Reference proteome</keyword>
<evidence type="ECO:0000256" key="4">
    <source>
        <dbReference type="PROSITE-ProRule" id="PRU01161"/>
    </source>
</evidence>
<reference evidence="6 7" key="1">
    <citation type="submission" date="2019-02" db="EMBL/GenBank/DDBJ databases">
        <title>Deep-cultivation of Planctomycetes and their phenomic and genomic characterization uncovers novel biology.</title>
        <authorList>
            <person name="Wiegand S."/>
            <person name="Jogler M."/>
            <person name="Boedeker C."/>
            <person name="Pinto D."/>
            <person name="Vollmers J."/>
            <person name="Rivas-Marin E."/>
            <person name="Kohn T."/>
            <person name="Peeters S.H."/>
            <person name="Heuer A."/>
            <person name="Rast P."/>
            <person name="Oberbeckmann S."/>
            <person name="Bunk B."/>
            <person name="Jeske O."/>
            <person name="Meyerdierks A."/>
            <person name="Storesund J.E."/>
            <person name="Kallscheuer N."/>
            <person name="Luecker S."/>
            <person name="Lage O.M."/>
            <person name="Pohl T."/>
            <person name="Merkel B.J."/>
            <person name="Hornburger P."/>
            <person name="Mueller R.-W."/>
            <person name="Bruemmer F."/>
            <person name="Labrenz M."/>
            <person name="Spormann A.M."/>
            <person name="Op den Camp H."/>
            <person name="Overmann J."/>
            <person name="Amann R."/>
            <person name="Jetten M.S.M."/>
            <person name="Mascher T."/>
            <person name="Medema M.H."/>
            <person name="Devos D.P."/>
            <person name="Kaster A.-K."/>
            <person name="Ovreas L."/>
            <person name="Rohde M."/>
            <person name="Galperin M.Y."/>
            <person name="Jogler C."/>
        </authorList>
    </citation>
    <scope>NUCLEOTIDE SEQUENCE [LARGE SCALE GENOMIC DNA]</scope>
    <source>
        <strain evidence="6 7">Mal48</strain>
    </source>
</reference>
<feature type="short sequence motif" description="GXGXXG" evidence="4">
    <location>
        <begin position="9"/>
        <end position="14"/>
    </location>
</feature>
<dbReference type="Gene3D" id="3.40.1090.10">
    <property type="entry name" value="Cytosolic phospholipase A2 catalytic domain"/>
    <property type="match status" value="2"/>
</dbReference>
<feature type="active site" description="Nucleophile" evidence="4">
    <location>
        <position position="38"/>
    </location>
</feature>
<evidence type="ECO:0000259" key="5">
    <source>
        <dbReference type="PROSITE" id="PS51635"/>
    </source>
</evidence>
<feature type="active site" description="Proton acceptor" evidence="4">
    <location>
        <position position="169"/>
    </location>
</feature>